<dbReference type="EMBL" id="JBEVCJ010000014">
    <property type="protein sequence ID" value="MET1255919.1"/>
    <property type="molecule type" value="Genomic_DNA"/>
</dbReference>
<keyword evidence="2" id="KW-1185">Reference proteome</keyword>
<protein>
    <submittedName>
        <fullName evidence="1">Uncharacterized protein</fullName>
    </submittedName>
</protein>
<organism evidence="1 2">
    <name type="scientific">Aliikangiella maris</name>
    <dbReference type="NCBI Taxonomy" id="3162458"/>
    <lineage>
        <taxon>Bacteria</taxon>
        <taxon>Pseudomonadati</taxon>
        <taxon>Pseudomonadota</taxon>
        <taxon>Gammaproteobacteria</taxon>
        <taxon>Oceanospirillales</taxon>
        <taxon>Pleioneaceae</taxon>
        <taxon>Aliikangiella</taxon>
    </lineage>
</organism>
<reference evidence="1 2" key="1">
    <citation type="submission" date="2024-06" db="EMBL/GenBank/DDBJ databases">
        <authorList>
            <person name="Li F."/>
        </authorList>
    </citation>
    <scope>NUCLEOTIDE SEQUENCE [LARGE SCALE GENOMIC DNA]</scope>
    <source>
        <strain evidence="1 2">GXAS 311</strain>
    </source>
</reference>
<evidence type="ECO:0000313" key="2">
    <source>
        <dbReference type="Proteomes" id="UP001548189"/>
    </source>
</evidence>
<dbReference type="SUPFAM" id="SSF82171">
    <property type="entry name" value="DPP6 N-terminal domain-like"/>
    <property type="match status" value="1"/>
</dbReference>
<sequence length="294" mass="33136">MKHTGILVILVLSIFLISNNSYCKGELSASKGPYLGQMLPGSIPEIFAPNIVNTKANREVEGMFGADMNTFYFIRRPLGKKSKENALTVFQYKDKQWQESIVKRDVSEPSVSPDGKTIYFKNKYIEFTETGWSDLKSLGVPFNDIDIMRLSASTNGTLYFDTFTKKLDIPLRYSRLIDGKYEQPKSLGSQFAIGHYNAHPFIAPDESYIIWDSRREGGYGSSDLYISFRQADGSWGPAFNMGDKINTASAENYPSVSPDGKVLFFDRRGKTPNGEATVDIYWVNTQVIKKLKSK</sequence>
<comment type="caution">
    <text evidence="1">The sequence shown here is derived from an EMBL/GenBank/DDBJ whole genome shotgun (WGS) entry which is preliminary data.</text>
</comment>
<evidence type="ECO:0000313" key="1">
    <source>
        <dbReference type="EMBL" id="MET1255919.1"/>
    </source>
</evidence>
<dbReference type="Pfam" id="PF07676">
    <property type="entry name" value="PD40"/>
    <property type="match status" value="3"/>
</dbReference>
<dbReference type="Proteomes" id="UP001548189">
    <property type="component" value="Unassembled WGS sequence"/>
</dbReference>
<dbReference type="InterPro" id="IPR011659">
    <property type="entry name" value="WD40"/>
</dbReference>
<gene>
    <name evidence="1" type="ORF">ABVT43_12335</name>
</gene>
<name>A0ABV2BVJ7_9GAMM</name>
<proteinExistence type="predicted"/>
<accession>A0ABV2BVJ7</accession>